<accession>A0A6A5TM07</accession>
<keyword evidence="1" id="KW-1133">Transmembrane helix</keyword>
<gene>
    <name evidence="2" type="ORF">CC80DRAFT_169417</name>
</gene>
<organism evidence="2 3">
    <name type="scientific">Byssothecium circinans</name>
    <dbReference type="NCBI Taxonomy" id="147558"/>
    <lineage>
        <taxon>Eukaryota</taxon>
        <taxon>Fungi</taxon>
        <taxon>Dikarya</taxon>
        <taxon>Ascomycota</taxon>
        <taxon>Pezizomycotina</taxon>
        <taxon>Dothideomycetes</taxon>
        <taxon>Pleosporomycetidae</taxon>
        <taxon>Pleosporales</taxon>
        <taxon>Massarineae</taxon>
        <taxon>Massarinaceae</taxon>
        <taxon>Byssothecium</taxon>
    </lineage>
</organism>
<keyword evidence="1" id="KW-0812">Transmembrane</keyword>
<reference evidence="2" key="1">
    <citation type="journal article" date="2020" name="Stud. Mycol.">
        <title>101 Dothideomycetes genomes: a test case for predicting lifestyles and emergence of pathogens.</title>
        <authorList>
            <person name="Haridas S."/>
            <person name="Albert R."/>
            <person name="Binder M."/>
            <person name="Bloem J."/>
            <person name="Labutti K."/>
            <person name="Salamov A."/>
            <person name="Andreopoulos B."/>
            <person name="Baker S."/>
            <person name="Barry K."/>
            <person name="Bills G."/>
            <person name="Bluhm B."/>
            <person name="Cannon C."/>
            <person name="Castanera R."/>
            <person name="Culley D."/>
            <person name="Daum C."/>
            <person name="Ezra D."/>
            <person name="Gonzalez J."/>
            <person name="Henrissat B."/>
            <person name="Kuo A."/>
            <person name="Liang C."/>
            <person name="Lipzen A."/>
            <person name="Lutzoni F."/>
            <person name="Magnuson J."/>
            <person name="Mondo S."/>
            <person name="Nolan M."/>
            <person name="Ohm R."/>
            <person name="Pangilinan J."/>
            <person name="Park H.-J."/>
            <person name="Ramirez L."/>
            <person name="Alfaro M."/>
            <person name="Sun H."/>
            <person name="Tritt A."/>
            <person name="Yoshinaga Y."/>
            <person name="Zwiers L.-H."/>
            <person name="Turgeon B."/>
            <person name="Goodwin S."/>
            <person name="Spatafora J."/>
            <person name="Crous P."/>
            <person name="Grigoriev I."/>
        </authorList>
    </citation>
    <scope>NUCLEOTIDE SEQUENCE</scope>
    <source>
        <strain evidence="2">CBS 675.92</strain>
    </source>
</reference>
<keyword evidence="3" id="KW-1185">Reference proteome</keyword>
<proteinExistence type="predicted"/>
<evidence type="ECO:0000313" key="3">
    <source>
        <dbReference type="Proteomes" id="UP000800035"/>
    </source>
</evidence>
<feature type="transmembrane region" description="Helical" evidence="1">
    <location>
        <begin position="46"/>
        <end position="66"/>
    </location>
</feature>
<keyword evidence="1" id="KW-0472">Membrane</keyword>
<evidence type="ECO:0000256" key="1">
    <source>
        <dbReference type="SAM" id="Phobius"/>
    </source>
</evidence>
<dbReference type="EMBL" id="ML977007">
    <property type="protein sequence ID" value="KAF1952960.1"/>
    <property type="molecule type" value="Genomic_DNA"/>
</dbReference>
<dbReference type="Proteomes" id="UP000800035">
    <property type="component" value="Unassembled WGS sequence"/>
</dbReference>
<dbReference type="AlphaFoldDB" id="A0A6A5TM07"/>
<sequence length="83" mass="9611">MYIIFTNGLTFFLLVIYKLFKALNFINQSSMVQLGSLVMLRRGDTRLTLCRVIACVRFALSAIIKIKKLNLHLIRPLFCPTFK</sequence>
<protein>
    <submittedName>
        <fullName evidence="2">Uncharacterized protein</fullName>
    </submittedName>
</protein>
<name>A0A6A5TM07_9PLEO</name>
<feature type="transmembrane region" description="Helical" evidence="1">
    <location>
        <begin position="7"/>
        <end position="26"/>
    </location>
</feature>
<evidence type="ECO:0000313" key="2">
    <source>
        <dbReference type="EMBL" id="KAF1952960.1"/>
    </source>
</evidence>